<evidence type="ECO:0000313" key="1">
    <source>
        <dbReference type="EMBL" id="CUO16807.1"/>
    </source>
</evidence>
<evidence type="ECO:0000313" key="2">
    <source>
        <dbReference type="Proteomes" id="UP000095594"/>
    </source>
</evidence>
<sequence>MSKLTNVNKKIENTVVTKYKKIENAVVSKYQKIEDKFIDTFLAEDGETTSQAKDRIKENIKNI</sequence>
<proteinExistence type="predicted"/>
<dbReference type="Proteomes" id="UP000095594">
    <property type="component" value="Unassembled WGS sequence"/>
</dbReference>
<dbReference type="RefSeq" id="WP_055264593.1">
    <property type="nucleotide sequence ID" value="NZ_CABIXQ010000006.1"/>
</dbReference>
<name>A0A174CUV4_9CLOT</name>
<dbReference type="EMBL" id="CYZX01000006">
    <property type="protein sequence ID" value="CUO16807.1"/>
    <property type="molecule type" value="Genomic_DNA"/>
</dbReference>
<organism evidence="1 2">
    <name type="scientific">Clostridium disporicum</name>
    <dbReference type="NCBI Taxonomy" id="84024"/>
    <lineage>
        <taxon>Bacteria</taxon>
        <taxon>Bacillati</taxon>
        <taxon>Bacillota</taxon>
        <taxon>Clostridia</taxon>
        <taxon>Eubacteriales</taxon>
        <taxon>Clostridiaceae</taxon>
        <taxon>Clostridium</taxon>
    </lineage>
</organism>
<dbReference type="AlphaFoldDB" id="A0A174CUV4"/>
<reference evidence="1 2" key="1">
    <citation type="submission" date="2015-09" db="EMBL/GenBank/DDBJ databases">
        <authorList>
            <consortium name="Pathogen Informatics"/>
        </authorList>
    </citation>
    <scope>NUCLEOTIDE SEQUENCE [LARGE SCALE GENOMIC DNA]</scope>
    <source>
        <strain evidence="1 2">2789STDY5834856</strain>
    </source>
</reference>
<protein>
    <submittedName>
        <fullName evidence="1">Uncharacterized protein</fullName>
    </submittedName>
</protein>
<gene>
    <name evidence="1" type="ORF">ERS852471_01060</name>
</gene>
<accession>A0A174CUV4</accession>
<dbReference type="OrthoDB" id="2223469at2"/>